<comment type="caution">
    <text evidence="1">The sequence shown here is derived from an EMBL/GenBank/DDBJ whole genome shotgun (WGS) entry which is preliminary data.</text>
</comment>
<name>A0ABN7UU50_GIGMA</name>
<evidence type="ECO:0000313" key="2">
    <source>
        <dbReference type="Proteomes" id="UP000789901"/>
    </source>
</evidence>
<gene>
    <name evidence="1" type="ORF">GMARGA_LOCUS9845</name>
</gene>
<sequence length="145" mass="17447">MLTEYGLNYIINLKTPEAWLQFAKYNPPIYIRRCLLILGYDINRKNHWKNFVFRIKNNLTRNESIANNSEFREFLIQVAYFKTLYIKNRSAIIIQRAYCLWKKRINSAIIIQRAVKKWLYQPGGPLMKHAQDRFYQNANKLANSR</sequence>
<organism evidence="1 2">
    <name type="scientific">Gigaspora margarita</name>
    <dbReference type="NCBI Taxonomy" id="4874"/>
    <lineage>
        <taxon>Eukaryota</taxon>
        <taxon>Fungi</taxon>
        <taxon>Fungi incertae sedis</taxon>
        <taxon>Mucoromycota</taxon>
        <taxon>Glomeromycotina</taxon>
        <taxon>Glomeromycetes</taxon>
        <taxon>Diversisporales</taxon>
        <taxon>Gigasporaceae</taxon>
        <taxon>Gigaspora</taxon>
    </lineage>
</organism>
<accession>A0ABN7UU50</accession>
<protein>
    <submittedName>
        <fullName evidence="1">24558_t:CDS:1</fullName>
    </submittedName>
</protein>
<proteinExistence type="predicted"/>
<keyword evidence="2" id="KW-1185">Reference proteome</keyword>
<dbReference type="EMBL" id="CAJVQB010005383">
    <property type="protein sequence ID" value="CAG8660312.1"/>
    <property type="molecule type" value="Genomic_DNA"/>
</dbReference>
<reference evidence="1 2" key="1">
    <citation type="submission" date="2021-06" db="EMBL/GenBank/DDBJ databases">
        <authorList>
            <person name="Kallberg Y."/>
            <person name="Tangrot J."/>
            <person name="Rosling A."/>
        </authorList>
    </citation>
    <scope>NUCLEOTIDE SEQUENCE [LARGE SCALE GENOMIC DNA]</scope>
    <source>
        <strain evidence="1 2">120-4 pot B 10/14</strain>
    </source>
</reference>
<dbReference type="Proteomes" id="UP000789901">
    <property type="component" value="Unassembled WGS sequence"/>
</dbReference>
<evidence type="ECO:0000313" key="1">
    <source>
        <dbReference type="EMBL" id="CAG8660312.1"/>
    </source>
</evidence>